<evidence type="ECO:0000313" key="13">
    <source>
        <dbReference type="EMBL" id="KAL0357565.1"/>
    </source>
</evidence>
<dbReference type="Gene3D" id="1.10.510.10">
    <property type="entry name" value="Transferase(Phosphotransferase) domain 1"/>
    <property type="match status" value="1"/>
</dbReference>
<keyword evidence="13" id="KW-0808">Transferase</keyword>
<comment type="caution">
    <text evidence="13">The sequence shown here is derived from an EMBL/GenBank/DDBJ whole genome shotgun (WGS) entry which is preliminary data.</text>
</comment>
<evidence type="ECO:0000256" key="11">
    <source>
        <dbReference type="SAM" id="Phobius"/>
    </source>
</evidence>
<dbReference type="InterPro" id="IPR001245">
    <property type="entry name" value="Ser-Thr/Tyr_kinase_cat_dom"/>
</dbReference>
<feature type="compositionally biased region" description="Low complexity" evidence="10">
    <location>
        <begin position="327"/>
        <end position="347"/>
    </location>
</feature>
<dbReference type="PANTHER" id="PTHR48007:SF79">
    <property type="entry name" value="(WILD MALAYSIAN BANANA) HYPOTHETICAL PROTEIN"/>
    <property type="match status" value="1"/>
</dbReference>
<feature type="region of interest" description="Disordered" evidence="10">
    <location>
        <begin position="323"/>
        <end position="347"/>
    </location>
</feature>
<keyword evidence="6 11" id="KW-1133">Transmembrane helix</keyword>
<dbReference type="InterPro" id="IPR017441">
    <property type="entry name" value="Protein_kinase_ATP_BS"/>
</dbReference>
<dbReference type="Gene3D" id="3.30.200.20">
    <property type="entry name" value="Phosphorylase Kinase, domain 1"/>
    <property type="match status" value="1"/>
</dbReference>
<feature type="transmembrane region" description="Helical" evidence="11">
    <location>
        <begin position="292"/>
        <end position="314"/>
    </location>
</feature>
<dbReference type="AlphaFoldDB" id="A0AAW2PR09"/>
<keyword evidence="7 11" id="KW-0472">Membrane</keyword>
<dbReference type="Pfam" id="PF08263">
    <property type="entry name" value="LRRNT_2"/>
    <property type="match status" value="1"/>
</dbReference>
<keyword evidence="4" id="KW-0732">Signal</keyword>
<evidence type="ECO:0000256" key="5">
    <source>
        <dbReference type="ARBA" id="ARBA00022737"/>
    </source>
</evidence>
<keyword evidence="13" id="KW-0675">Receptor</keyword>
<protein>
    <submittedName>
        <fullName evidence="13">Inactive receptor kinase</fullName>
    </submittedName>
</protein>
<dbReference type="SUPFAM" id="SSF52058">
    <property type="entry name" value="L domain-like"/>
    <property type="match status" value="1"/>
</dbReference>
<reference evidence="13" key="1">
    <citation type="submission" date="2020-06" db="EMBL/GenBank/DDBJ databases">
        <authorList>
            <person name="Li T."/>
            <person name="Hu X."/>
            <person name="Zhang T."/>
            <person name="Song X."/>
            <person name="Zhang H."/>
            <person name="Dai N."/>
            <person name="Sheng W."/>
            <person name="Hou X."/>
            <person name="Wei L."/>
        </authorList>
    </citation>
    <scope>NUCLEOTIDE SEQUENCE</scope>
    <source>
        <strain evidence="13">KEN8</strain>
        <tissue evidence="13">Leaf</tissue>
    </source>
</reference>
<dbReference type="PROSITE" id="PS00107">
    <property type="entry name" value="PROTEIN_KINASE_ATP"/>
    <property type="match status" value="1"/>
</dbReference>
<keyword evidence="13" id="KW-0418">Kinase</keyword>
<dbReference type="InterPro" id="IPR011009">
    <property type="entry name" value="Kinase-like_dom_sf"/>
</dbReference>
<dbReference type="InterPro" id="IPR032675">
    <property type="entry name" value="LRR_dom_sf"/>
</dbReference>
<dbReference type="Pfam" id="PF07714">
    <property type="entry name" value="PK_Tyr_Ser-Thr"/>
    <property type="match status" value="1"/>
</dbReference>
<dbReference type="EMBL" id="JACGWM010000008">
    <property type="protein sequence ID" value="KAL0357565.1"/>
    <property type="molecule type" value="Genomic_DNA"/>
</dbReference>
<comment type="subcellular location">
    <subcellularLocation>
        <location evidence="1">Membrane</location>
    </subcellularLocation>
</comment>
<dbReference type="Pfam" id="PF13855">
    <property type="entry name" value="LRR_8"/>
    <property type="match status" value="1"/>
</dbReference>
<evidence type="ECO:0000256" key="3">
    <source>
        <dbReference type="ARBA" id="ARBA00022692"/>
    </source>
</evidence>
<evidence type="ECO:0000256" key="7">
    <source>
        <dbReference type="ARBA" id="ARBA00023136"/>
    </source>
</evidence>
<keyword evidence="9" id="KW-0067">ATP-binding</keyword>
<evidence type="ECO:0000259" key="12">
    <source>
        <dbReference type="PROSITE" id="PS50011"/>
    </source>
</evidence>
<name>A0AAW2PR09_9LAMI</name>
<evidence type="ECO:0000256" key="1">
    <source>
        <dbReference type="ARBA" id="ARBA00004370"/>
    </source>
</evidence>
<dbReference type="InterPro" id="IPR001611">
    <property type="entry name" value="Leu-rich_rpt"/>
</dbReference>
<evidence type="ECO:0000256" key="10">
    <source>
        <dbReference type="SAM" id="MobiDB-lite"/>
    </source>
</evidence>
<dbReference type="PROSITE" id="PS50011">
    <property type="entry name" value="PROTEIN_KINASE_DOM"/>
    <property type="match status" value="1"/>
</dbReference>
<dbReference type="GO" id="GO:0004672">
    <property type="term" value="F:protein kinase activity"/>
    <property type="evidence" value="ECO:0007669"/>
    <property type="project" value="InterPro"/>
</dbReference>
<dbReference type="InterPro" id="IPR046959">
    <property type="entry name" value="PRK1-6/SRF4-like"/>
</dbReference>
<evidence type="ECO:0000256" key="2">
    <source>
        <dbReference type="ARBA" id="ARBA00022614"/>
    </source>
</evidence>
<dbReference type="GO" id="GO:0016020">
    <property type="term" value="C:membrane"/>
    <property type="evidence" value="ECO:0007669"/>
    <property type="project" value="UniProtKB-SubCell"/>
</dbReference>
<dbReference type="InterPro" id="IPR000719">
    <property type="entry name" value="Prot_kinase_dom"/>
</dbReference>
<keyword evidence="2" id="KW-0433">Leucine-rich repeat</keyword>
<keyword evidence="3 11" id="KW-0812">Transmembrane</keyword>
<organism evidence="13">
    <name type="scientific">Sesamum calycinum</name>
    <dbReference type="NCBI Taxonomy" id="2727403"/>
    <lineage>
        <taxon>Eukaryota</taxon>
        <taxon>Viridiplantae</taxon>
        <taxon>Streptophyta</taxon>
        <taxon>Embryophyta</taxon>
        <taxon>Tracheophyta</taxon>
        <taxon>Spermatophyta</taxon>
        <taxon>Magnoliopsida</taxon>
        <taxon>eudicotyledons</taxon>
        <taxon>Gunneridae</taxon>
        <taxon>Pentapetalae</taxon>
        <taxon>asterids</taxon>
        <taxon>lamiids</taxon>
        <taxon>Lamiales</taxon>
        <taxon>Pedaliaceae</taxon>
        <taxon>Sesamum</taxon>
    </lineage>
</organism>
<proteinExistence type="predicted"/>
<sequence length="679" mass="73642">MANGTAEVGFSWVEFGSNLLGGSVGQISKNEAGRILNPTKPNGLPFLVHELLLVFIVHHQFPQTILVVNSATLKDALVQFIEKLAPQRGENWGWNTSSDPCKGGWKGVTCYSDLATIKKIVLDELNLTGTLDAASLCSTKALMVLSLNSNNVVGTLPDEISKCSHLTHVYLHGNKFSGSLPGSLSRLSNLKRVDVSDNGFSGGIPDMSRISGLLTFLADNNQLSGLIPKFDFSNLEEFNVSNNNLSGPVPDLGGRFNGTSFLGNPGLCGKPLPNACPPSPPAAKKGSSKKDYFMYSGYALIGIIVVGLVAFKLIKKGKSNSKKNVAKKGSQVTDDKVSSTSSESKVVGGNRSEFSITSAESGRGSSSLVVLSSPMVNELKFEDLLRSPAELLGRGRNGSLYKVTLNEGVTLAVKRIRDWYISRDDFKKRMQRIDQVKHPNVLPVVAFYCSSQEKLLVYEFQANGSLFRLLHDRHHLFLSLSISESQNRQSFDWGSRLAVAAKISAALAYMHQGLQADGIAHGNLKSSNILLSNEMEPLISEYGLADADNQDQSFLAQLDSFQENNSPPGGIISSNNAFKTDTYSFGIILLELLTGNVVQNNGFDLARWVNSAIREEWTVEVFDKALVSEGASEESMVSLLQVALKCIDISSSARPNMREVAGIINTIREHEEKSISSDP</sequence>
<dbReference type="PANTHER" id="PTHR48007">
    <property type="entry name" value="LEUCINE-RICH REPEAT RECEPTOR-LIKE PROTEIN KINASE PXC1"/>
    <property type="match status" value="1"/>
</dbReference>
<accession>A0AAW2PR09</accession>
<feature type="domain" description="Protein kinase" evidence="12">
    <location>
        <begin position="386"/>
        <end position="673"/>
    </location>
</feature>
<evidence type="ECO:0000256" key="4">
    <source>
        <dbReference type="ARBA" id="ARBA00022729"/>
    </source>
</evidence>
<evidence type="ECO:0000256" key="9">
    <source>
        <dbReference type="PROSITE-ProRule" id="PRU10141"/>
    </source>
</evidence>
<dbReference type="SUPFAM" id="SSF56112">
    <property type="entry name" value="Protein kinase-like (PK-like)"/>
    <property type="match status" value="1"/>
</dbReference>
<reference evidence="13" key="2">
    <citation type="journal article" date="2024" name="Plant">
        <title>Genomic evolution and insights into agronomic trait innovations of Sesamum species.</title>
        <authorList>
            <person name="Miao H."/>
            <person name="Wang L."/>
            <person name="Qu L."/>
            <person name="Liu H."/>
            <person name="Sun Y."/>
            <person name="Le M."/>
            <person name="Wang Q."/>
            <person name="Wei S."/>
            <person name="Zheng Y."/>
            <person name="Lin W."/>
            <person name="Duan Y."/>
            <person name="Cao H."/>
            <person name="Xiong S."/>
            <person name="Wang X."/>
            <person name="Wei L."/>
            <person name="Li C."/>
            <person name="Ma Q."/>
            <person name="Ju M."/>
            <person name="Zhao R."/>
            <person name="Li G."/>
            <person name="Mu C."/>
            <person name="Tian Q."/>
            <person name="Mei H."/>
            <person name="Zhang T."/>
            <person name="Gao T."/>
            <person name="Zhang H."/>
        </authorList>
    </citation>
    <scope>NUCLEOTIDE SEQUENCE</scope>
    <source>
        <strain evidence="13">KEN8</strain>
    </source>
</reference>
<keyword evidence="5" id="KW-0677">Repeat</keyword>
<feature type="binding site" evidence="9">
    <location>
        <position position="414"/>
    </location>
    <ligand>
        <name>ATP</name>
        <dbReference type="ChEBI" id="CHEBI:30616"/>
    </ligand>
</feature>
<evidence type="ECO:0000256" key="6">
    <source>
        <dbReference type="ARBA" id="ARBA00022989"/>
    </source>
</evidence>
<gene>
    <name evidence="13" type="ORF">Scaly_1442200</name>
</gene>
<keyword evidence="9" id="KW-0547">Nucleotide-binding</keyword>
<dbReference type="GO" id="GO:0005524">
    <property type="term" value="F:ATP binding"/>
    <property type="evidence" value="ECO:0007669"/>
    <property type="project" value="UniProtKB-UniRule"/>
</dbReference>
<keyword evidence="8" id="KW-0325">Glycoprotein</keyword>
<dbReference type="Gene3D" id="3.80.10.10">
    <property type="entry name" value="Ribonuclease Inhibitor"/>
    <property type="match status" value="2"/>
</dbReference>
<dbReference type="Pfam" id="PF00560">
    <property type="entry name" value="LRR_1"/>
    <property type="match status" value="1"/>
</dbReference>
<evidence type="ECO:0000256" key="8">
    <source>
        <dbReference type="ARBA" id="ARBA00023180"/>
    </source>
</evidence>
<dbReference type="FunFam" id="3.80.10.10:FF:000041">
    <property type="entry name" value="LRR receptor-like serine/threonine-protein kinase ERECTA"/>
    <property type="match status" value="1"/>
</dbReference>
<dbReference type="InterPro" id="IPR013210">
    <property type="entry name" value="LRR_N_plant-typ"/>
</dbReference>